<sequence length="718" mass="82193">MWILFKKPSGYLRKLVLSYLALTVVIISLFGGYFTKRTNDLLAKEISKESLYELERVKSYVEDNYLERYHNALLDKAMTTIRESSMEEVHFFLDHPIDGNYFRATRLVHDLKTLSITQPGLDNVTIVFDRSGFIVDTNYFYADPQRSPNGPLIDHLQTIEPHKWFVRDQVSAEGSDHKVLSYIYTLPYKSAGSNVKGYMIVDVNAEELMNNVRNMLRHSKEQIYLFTDTGMLSSDLTGKGPVLDDNQIVAPLLQSQVTTIPYRNGTVLSVLPPERSQLGWSYASIRPITSYLLLTQTLKKEIWLVIASILIIGLLLSYLLSLRLDKPIQLLTYRINQLHRHVRDKHLQDMLSGTLSVDEKQFPFPEKGAFAAALLTPVEPHRRDELKEKLEQKQQRLSLISIPWGKEHIAIVYQLDDTEETDEVSRVAEIRNELNALRLKIGEELKFSAGIGCIVEEAEQLIVSFTEAQEAAQYKFLLGEQSIVIYQEIRTRSSVLLDLMPGEIFENLIHGGTPEQIQHYFADIHTRMQAESYSIQGIELYLNQLTLCLTKIMLEAMTGDYVFKSPNELMSSHKKETFTATLQSLEALSLELAVRLQYRPESLHSVLAHTLKSYIEENLQHDISLDELANVTSYSKQFICKVFKEQYSQTIADYLTKIRIEKAKELLADDRLSISDVAEQSGYRSPGYFGTKFKQYTGVTPMQYRSMPPINKSVIHSG</sequence>
<dbReference type="SMART" id="SM00342">
    <property type="entry name" value="HTH_ARAC"/>
    <property type="match status" value="1"/>
</dbReference>
<keyword evidence="3" id="KW-0804">Transcription</keyword>
<evidence type="ECO:0000256" key="1">
    <source>
        <dbReference type="ARBA" id="ARBA00023015"/>
    </source>
</evidence>
<dbReference type="PROSITE" id="PS01124">
    <property type="entry name" value="HTH_ARAC_FAMILY_2"/>
    <property type="match status" value="1"/>
</dbReference>
<gene>
    <name evidence="6" type="ORF">GC096_25300</name>
</gene>
<dbReference type="InterPro" id="IPR009057">
    <property type="entry name" value="Homeodomain-like_sf"/>
</dbReference>
<dbReference type="EMBL" id="WHNY01000067">
    <property type="protein sequence ID" value="NOU67365.1"/>
    <property type="molecule type" value="Genomic_DNA"/>
</dbReference>
<dbReference type="PRINTS" id="PR00032">
    <property type="entry name" value="HTHARAC"/>
</dbReference>
<dbReference type="RefSeq" id="WP_171634079.1">
    <property type="nucleotide sequence ID" value="NZ_WHNY01000067.1"/>
</dbReference>
<keyword evidence="7" id="KW-1185">Reference proteome</keyword>
<evidence type="ECO:0000313" key="6">
    <source>
        <dbReference type="EMBL" id="NOU67365.1"/>
    </source>
</evidence>
<dbReference type="Proteomes" id="UP000653578">
    <property type="component" value="Unassembled WGS sequence"/>
</dbReference>
<evidence type="ECO:0000313" key="7">
    <source>
        <dbReference type="Proteomes" id="UP000653578"/>
    </source>
</evidence>
<organism evidence="6 7">
    <name type="scientific">Paenibacillus plantarum</name>
    <dbReference type="NCBI Taxonomy" id="2654975"/>
    <lineage>
        <taxon>Bacteria</taxon>
        <taxon>Bacillati</taxon>
        <taxon>Bacillota</taxon>
        <taxon>Bacilli</taxon>
        <taxon>Bacillales</taxon>
        <taxon>Paenibacillaceae</taxon>
        <taxon>Paenibacillus</taxon>
    </lineage>
</organism>
<dbReference type="InterPro" id="IPR020449">
    <property type="entry name" value="Tscrpt_reg_AraC-type_HTH"/>
</dbReference>
<dbReference type="SUPFAM" id="SSF46689">
    <property type="entry name" value="Homeodomain-like"/>
    <property type="match status" value="2"/>
</dbReference>
<dbReference type="Pfam" id="PF12833">
    <property type="entry name" value="HTH_18"/>
    <property type="match status" value="1"/>
</dbReference>
<evidence type="ECO:0000259" key="5">
    <source>
        <dbReference type="PROSITE" id="PS01124"/>
    </source>
</evidence>
<keyword evidence="4" id="KW-0472">Membrane</keyword>
<evidence type="ECO:0000256" key="4">
    <source>
        <dbReference type="SAM" id="Phobius"/>
    </source>
</evidence>
<feature type="domain" description="HTH araC/xylS-type" evidence="5">
    <location>
        <begin position="609"/>
        <end position="707"/>
    </location>
</feature>
<dbReference type="PROSITE" id="PS00041">
    <property type="entry name" value="HTH_ARAC_FAMILY_1"/>
    <property type="match status" value="1"/>
</dbReference>
<dbReference type="PANTHER" id="PTHR43280">
    <property type="entry name" value="ARAC-FAMILY TRANSCRIPTIONAL REGULATOR"/>
    <property type="match status" value="1"/>
</dbReference>
<keyword evidence="2" id="KW-0238">DNA-binding</keyword>
<dbReference type="Gene3D" id="1.10.10.60">
    <property type="entry name" value="Homeodomain-like"/>
    <property type="match status" value="2"/>
</dbReference>
<feature type="transmembrane region" description="Helical" evidence="4">
    <location>
        <begin position="15"/>
        <end position="34"/>
    </location>
</feature>
<comment type="caution">
    <text evidence="6">The sequence shown here is derived from an EMBL/GenBank/DDBJ whole genome shotgun (WGS) entry which is preliminary data.</text>
</comment>
<accession>A0ABX1XFS6</accession>
<keyword evidence="4" id="KW-0812">Transmembrane</keyword>
<dbReference type="InterPro" id="IPR018062">
    <property type="entry name" value="HTH_AraC-typ_CS"/>
</dbReference>
<protein>
    <submittedName>
        <fullName evidence="6">Helix-turn-helix domain-containing protein</fullName>
    </submittedName>
</protein>
<proteinExistence type="predicted"/>
<evidence type="ECO:0000256" key="3">
    <source>
        <dbReference type="ARBA" id="ARBA00023163"/>
    </source>
</evidence>
<evidence type="ECO:0000256" key="2">
    <source>
        <dbReference type="ARBA" id="ARBA00023125"/>
    </source>
</evidence>
<dbReference type="InterPro" id="IPR018060">
    <property type="entry name" value="HTH_AraC"/>
</dbReference>
<dbReference type="PANTHER" id="PTHR43280:SF28">
    <property type="entry name" value="HTH-TYPE TRANSCRIPTIONAL ACTIVATOR RHAS"/>
    <property type="match status" value="1"/>
</dbReference>
<feature type="transmembrane region" description="Helical" evidence="4">
    <location>
        <begin position="302"/>
        <end position="320"/>
    </location>
</feature>
<keyword evidence="1" id="KW-0805">Transcription regulation</keyword>
<reference evidence="6 7" key="1">
    <citation type="submission" date="2019-10" db="EMBL/GenBank/DDBJ databases">
        <title>Description of Paenibacillus humi sp. nov.</title>
        <authorList>
            <person name="Carlier A."/>
            <person name="Qi S."/>
        </authorList>
    </citation>
    <scope>NUCLEOTIDE SEQUENCE [LARGE SCALE GENOMIC DNA]</scope>
    <source>
        <strain evidence="6 7">LMG 31461</strain>
    </source>
</reference>
<keyword evidence="4" id="KW-1133">Transmembrane helix</keyword>
<name>A0ABX1XFS6_9BACL</name>